<proteinExistence type="predicted"/>
<feature type="transmembrane region" description="Helical" evidence="1">
    <location>
        <begin position="288"/>
        <end position="308"/>
    </location>
</feature>
<feature type="transmembrane region" description="Helical" evidence="1">
    <location>
        <begin position="79"/>
        <end position="100"/>
    </location>
</feature>
<evidence type="ECO:0000313" key="2">
    <source>
        <dbReference type="EMBL" id="GLK89993.1"/>
    </source>
</evidence>
<sequence length="313" mass="33479">MGKFYKACNQELDRAYHEALVTPADQMLAVPWLPGKGLLSAGRLGLISAQDAGIGLAKFGRDYKFYYSRKFAGWWGFEAWGLAKTAIFAFIWLLMLSSLIREFAAPTFHPGMALSGAVPYKALLLGIAGLALFGVRGLFCFRHAKISLASGSTVSMAPACINFALLVLSIAIMYKGYHTIGVDFIAVKSASGGYAVAQGSLLGALAAIVVDIFGFFSQLFSGDVAGQVWLGLFLVPFGLAAGAWFVMNAGFWPMAAKIMFKELNAAHGHRPVVAAVYNDSDFARVVNIQGIGVLLMLATYSVTLFASAKMIAL</sequence>
<keyword evidence="1" id="KW-1133">Transmembrane helix</keyword>
<feature type="transmembrane region" description="Helical" evidence="1">
    <location>
        <begin position="228"/>
        <end position="247"/>
    </location>
</feature>
<name>A0A9W6KAI9_9PSED</name>
<reference evidence="2" key="2">
    <citation type="submission" date="2023-01" db="EMBL/GenBank/DDBJ databases">
        <authorList>
            <person name="Sun Q."/>
            <person name="Evtushenko L."/>
        </authorList>
    </citation>
    <scope>NUCLEOTIDE SEQUENCE</scope>
    <source>
        <strain evidence="2">VKM B-2935</strain>
    </source>
</reference>
<comment type="caution">
    <text evidence="2">The sequence shown here is derived from an EMBL/GenBank/DDBJ whole genome shotgun (WGS) entry which is preliminary data.</text>
</comment>
<dbReference type="RefSeq" id="WP_271196181.1">
    <property type="nucleotide sequence ID" value="NZ_BSFN01000008.1"/>
</dbReference>
<keyword evidence="1" id="KW-0812">Transmembrane</keyword>
<gene>
    <name evidence="2" type="ORF">GCM10017655_30550</name>
</gene>
<organism evidence="2 3">
    <name type="scientific">Pseudomonas turukhanskensis</name>
    <dbReference type="NCBI Taxonomy" id="1806536"/>
    <lineage>
        <taxon>Bacteria</taxon>
        <taxon>Pseudomonadati</taxon>
        <taxon>Pseudomonadota</taxon>
        <taxon>Gammaproteobacteria</taxon>
        <taxon>Pseudomonadales</taxon>
        <taxon>Pseudomonadaceae</taxon>
        <taxon>Pseudomonas</taxon>
    </lineage>
</organism>
<protein>
    <submittedName>
        <fullName evidence="2">Uncharacterized protein</fullName>
    </submittedName>
</protein>
<feature type="transmembrane region" description="Helical" evidence="1">
    <location>
        <begin position="194"/>
        <end position="216"/>
    </location>
</feature>
<dbReference type="EMBL" id="BSFN01000008">
    <property type="protein sequence ID" value="GLK89993.1"/>
    <property type="molecule type" value="Genomic_DNA"/>
</dbReference>
<feature type="transmembrane region" description="Helical" evidence="1">
    <location>
        <begin position="153"/>
        <end position="174"/>
    </location>
</feature>
<keyword evidence="3" id="KW-1185">Reference proteome</keyword>
<feature type="transmembrane region" description="Helical" evidence="1">
    <location>
        <begin position="120"/>
        <end position="141"/>
    </location>
</feature>
<accession>A0A9W6KAI9</accession>
<dbReference type="AlphaFoldDB" id="A0A9W6KAI9"/>
<evidence type="ECO:0000256" key="1">
    <source>
        <dbReference type="SAM" id="Phobius"/>
    </source>
</evidence>
<dbReference type="Proteomes" id="UP001143328">
    <property type="component" value="Unassembled WGS sequence"/>
</dbReference>
<reference evidence="2" key="1">
    <citation type="journal article" date="2014" name="Int. J. Syst. Evol. Microbiol.">
        <title>Complete genome sequence of Corynebacterium casei LMG S-19264T (=DSM 44701T), isolated from a smear-ripened cheese.</title>
        <authorList>
            <consortium name="US DOE Joint Genome Institute (JGI-PGF)"/>
            <person name="Walter F."/>
            <person name="Albersmeier A."/>
            <person name="Kalinowski J."/>
            <person name="Ruckert C."/>
        </authorList>
    </citation>
    <scope>NUCLEOTIDE SEQUENCE</scope>
    <source>
        <strain evidence="2">VKM B-2935</strain>
    </source>
</reference>
<evidence type="ECO:0000313" key="3">
    <source>
        <dbReference type="Proteomes" id="UP001143328"/>
    </source>
</evidence>
<keyword evidence="1" id="KW-0472">Membrane</keyword>